<reference evidence="1 2" key="1">
    <citation type="submission" date="2019-02" db="EMBL/GenBank/DDBJ databases">
        <title>Draft genome sequences of novel Actinobacteria.</title>
        <authorList>
            <person name="Sahin N."/>
            <person name="Ay H."/>
            <person name="Saygin H."/>
        </authorList>
    </citation>
    <scope>NUCLEOTIDE SEQUENCE [LARGE SCALE GENOMIC DNA]</scope>
    <source>
        <strain evidence="1 2">16K104</strain>
    </source>
</reference>
<accession>A0A4R4WD99</accession>
<dbReference type="AlphaFoldDB" id="A0A4R4WD99"/>
<dbReference type="RefSeq" id="WP_132325901.1">
    <property type="nucleotide sequence ID" value="NZ_SMKR01000165.1"/>
</dbReference>
<dbReference type="EMBL" id="SMKR01000165">
    <property type="protein sequence ID" value="TDD16879.1"/>
    <property type="molecule type" value="Genomic_DNA"/>
</dbReference>
<evidence type="ECO:0008006" key="3">
    <source>
        <dbReference type="Google" id="ProtNLM"/>
    </source>
</evidence>
<organism evidence="1 2">
    <name type="scientific">Kribbella turkmenica</name>
    <dbReference type="NCBI Taxonomy" id="2530375"/>
    <lineage>
        <taxon>Bacteria</taxon>
        <taxon>Bacillati</taxon>
        <taxon>Actinomycetota</taxon>
        <taxon>Actinomycetes</taxon>
        <taxon>Propionibacteriales</taxon>
        <taxon>Kribbellaceae</taxon>
        <taxon>Kribbella</taxon>
    </lineage>
</organism>
<keyword evidence="2" id="KW-1185">Reference proteome</keyword>
<evidence type="ECO:0000313" key="1">
    <source>
        <dbReference type="EMBL" id="TDD16879.1"/>
    </source>
</evidence>
<dbReference type="OrthoDB" id="3828191at2"/>
<dbReference type="Proteomes" id="UP000295172">
    <property type="component" value="Unassembled WGS sequence"/>
</dbReference>
<gene>
    <name evidence="1" type="ORF">E1218_28885</name>
</gene>
<name>A0A4R4WD99_9ACTN</name>
<sequence>MNRRPFPLLAELPRELRDVILDFHWDQRLLWALELPVVEQPVAELAWQLELPFWALGGRPFQVTPLQVAADPGRYAEQYARTMATELRYPLDAVRRPEGHLTILDGVHRLLRAWLDGRESVRVRVLEWEAIDSIAVRR</sequence>
<comment type="caution">
    <text evidence="1">The sequence shown here is derived from an EMBL/GenBank/DDBJ whole genome shotgun (WGS) entry which is preliminary data.</text>
</comment>
<dbReference type="SUPFAM" id="SSF110849">
    <property type="entry name" value="ParB/Sulfiredoxin"/>
    <property type="match status" value="1"/>
</dbReference>
<evidence type="ECO:0000313" key="2">
    <source>
        <dbReference type="Proteomes" id="UP000295172"/>
    </source>
</evidence>
<proteinExistence type="predicted"/>
<protein>
    <recommendedName>
        <fullName evidence="3">ParB/Sulfiredoxin domain-containing protein</fullName>
    </recommendedName>
</protein>
<dbReference type="InterPro" id="IPR036086">
    <property type="entry name" value="ParB/Sulfiredoxin_sf"/>
</dbReference>